<proteinExistence type="predicted"/>
<sequence>MTLVNSCCGLFDLRSGSKYIAIISMIYDLIITASLLLCLLLHVPLLRWIEPPQDPYPYQILLIATIAIQALHSIPSFLLLYATWEEATRGTLLWLFMTFLSFFVHLAWIPIPFLFEWKLDRMVITVTFVSIASLVIFYSILCVISYRQWVLTEAQGGYSNSRAKRRLVEQS</sequence>
<evidence type="ECO:0000313" key="2">
    <source>
        <dbReference type="EMBL" id="ODM92824.1"/>
    </source>
</evidence>
<gene>
    <name evidence="2" type="ORF">Ocin01_13856</name>
</gene>
<feature type="transmembrane region" description="Helical" evidence="1">
    <location>
        <begin position="19"/>
        <end position="44"/>
    </location>
</feature>
<dbReference type="OrthoDB" id="10516650at2759"/>
<reference evidence="2 3" key="1">
    <citation type="journal article" date="2016" name="Genome Biol. Evol.">
        <title>Gene Family Evolution Reflects Adaptation to Soil Environmental Stressors in the Genome of the Collembolan Orchesella cincta.</title>
        <authorList>
            <person name="Faddeeva-Vakhrusheva A."/>
            <person name="Derks M.F."/>
            <person name="Anvar S.Y."/>
            <person name="Agamennone V."/>
            <person name="Suring W."/>
            <person name="Smit S."/>
            <person name="van Straalen N.M."/>
            <person name="Roelofs D."/>
        </authorList>
    </citation>
    <scope>NUCLEOTIDE SEQUENCE [LARGE SCALE GENOMIC DNA]</scope>
    <source>
        <tissue evidence="2">Mixed pool</tissue>
    </source>
</reference>
<evidence type="ECO:0000256" key="1">
    <source>
        <dbReference type="SAM" id="Phobius"/>
    </source>
</evidence>
<keyword evidence="3" id="KW-1185">Reference proteome</keyword>
<name>A0A1D2MJ69_ORCCI</name>
<keyword evidence="1" id="KW-1133">Transmembrane helix</keyword>
<accession>A0A1D2MJ69</accession>
<keyword evidence="1" id="KW-0472">Membrane</keyword>
<evidence type="ECO:0000313" key="3">
    <source>
        <dbReference type="Proteomes" id="UP000094527"/>
    </source>
</evidence>
<dbReference type="OMA" id="GWALECK"/>
<comment type="caution">
    <text evidence="2">The sequence shown here is derived from an EMBL/GenBank/DDBJ whole genome shotgun (WGS) entry which is preliminary data.</text>
</comment>
<feature type="transmembrane region" description="Helical" evidence="1">
    <location>
        <begin position="56"/>
        <end position="80"/>
    </location>
</feature>
<protein>
    <submittedName>
        <fullName evidence="2">Uncharacterized protein</fullName>
    </submittedName>
</protein>
<organism evidence="2 3">
    <name type="scientific">Orchesella cincta</name>
    <name type="common">Springtail</name>
    <name type="synonym">Podura cincta</name>
    <dbReference type="NCBI Taxonomy" id="48709"/>
    <lineage>
        <taxon>Eukaryota</taxon>
        <taxon>Metazoa</taxon>
        <taxon>Ecdysozoa</taxon>
        <taxon>Arthropoda</taxon>
        <taxon>Hexapoda</taxon>
        <taxon>Collembola</taxon>
        <taxon>Entomobryomorpha</taxon>
        <taxon>Entomobryoidea</taxon>
        <taxon>Orchesellidae</taxon>
        <taxon>Orchesellinae</taxon>
        <taxon>Orchesella</taxon>
    </lineage>
</organism>
<dbReference type="Proteomes" id="UP000094527">
    <property type="component" value="Unassembled WGS sequence"/>
</dbReference>
<keyword evidence="1" id="KW-0812">Transmembrane</keyword>
<dbReference type="EMBL" id="LJIJ01001138">
    <property type="protein sequence ID" value="ODM92824.1"/>
    <property type="molecule type" value="Genomic_DNA"/>
</dbReference>
<feature type="transmembrane region" description="Helical" evidence="1">
    <location>
        <begin position="92"/>
        <end position="111"/>
    </location>
</feature>
<feature type="transmembrane region" description="Helical" evidence="1">
    <location>
        <begin position="123"/>
        <end position="146"/>
    </location>
</feature>
<dbReference type="AlphaFoldDB" id="A0A1D2MJ69"/>